<evidence type="ECO:0000313" key="3">
    <source>
        <dbReference type="Proteomes" id="UP000027222"/>
    </source>
</evidence>
<gene>
    <name evidence="2" type="ORF">GALMADRAFT_217139</name>
</gene>
<name>A0A067S610_GALM3</name>
<accession>A0A067S610</accession>
<feature type="region of interest" description="Disordered" evidence="1">
    <location>
        <begin position="20"/>
        <end position="50"/>
    </location>
</feature>
<organism evidence="2 3">
    <name type="scientific">Galerina marginata (strain CBS 339.88)</name>
    <dbReference type="NCBI Taxonomy" id="685588"/>
    <lineage>
        <taxon>Eukaryota</taxon>
        <taxon>Fungi</taxon>
        <taxon>Dikarya</taxon>
        <taxon>Basidiomycota</taxon>
        <taxon>Agaricomycotina</taxon>
        <taxon>Agaricomycetes</taxon>
        <taxon>Agaricomycetidae</taxon>
        <taxon>Agaricales</taxon>
        <taxon>Agaricineae</taxon>
        <taxon>Strophariaceae</taxon>
        <taxon>Galerina</taxon>
    </lineage>
</organism>
<feature type="compositionally biased region" description="Polar residues" evidence="1">
    <location>
        <begin position="96"/>
        <end position="105"/>
    </location>
</feature>
<dbReference type="AlphaFoldDB" id="A0A067S610"/>
<feature type="region of interest" description="Disordered" evidence="1">
    <location>
        <begin position="67"/>
        <end position="105"/>
    </location>
</feature>
<keyword evidence="3" id="KW-1185">Reference proteome</keyword>
<protein>
    <submittedName>
        <fullName evidence="2">Uncharacterized protein</fullName>
    </submittedName>
</protein>
<dbReference type="Proteomes" id="UP000027222">
    <property type="component" value="Unassembled WGS sequence"/>
</dbReference>
<dbReference type="EMBL" id="KL142425">
    <property type="protein sequence ID" value="KDR66285.1"/>
    <property type="molecule type" value="Genomic_DNA"/>
</dbReference>
<sequence>MLERTDVAEADEVLCLPSSFDDLARPEDPASSCKPSRSSTSTTSRTSWDSISSNDALYRGKRNSGQTYITIPDVHPTESNIKASHRPRFQEAPRITPSTHSNDSRGTFQALRAIRRVPPPLVGQDKWLANDLAEKQTRFMALKNGISRVLSPPDAGVLANVTKSVEATGSSTWAVSNAASAQSTASRYAVSVRSFKSATSRFGLRAKETSTTAGLISSSRAVENVAERRRRARSFSGVDHQPPNFLPDQIADLDESTVEACMGARNHSATWYFTPIYENKEEVSAVDDGFIFERNVQGSKC</sequence>
<proteinExistence type="predicted"/>
<reference evidence="3" key="1">
    <citation type="journal article" date="2014" name="Proc. Natl. Acad. Sci. U.S.A.">
        <title>Extensive sampling of basidiomycete genomes demonstrates inadequacy of the white-rot/brown-rot paradigm for wood decay fungi.</title>
        <authorList>
            <person name="Riley R."/>
            <person name="Salamov A.A."/>
            <person name="Brown D.W."/>
            <person name="Nagy L.G."/>
            <person name="Floudas D."/>
            <person name="Held B.W."/>
            <person name="Levasseur A."/>
            <person name="Lombard V."/>
            <person name="Morin E."/>
            <person name="Otillar R."/>
            <person name="Lindquist E.A."/>
            <person name="Sun H."/>
            <person name="LaButti K.M."/>
            <person name="Schmutz J."/>
            <person name="Jabbour D."/>
            <person name="Luo H."/>
            <person name="Baker S.E."/>
            <person name="Pisabarro A.G."/>
            <person name="Walton J.D."/>
            <person name="Blanchette R.A."/>
            <person name="Henrissat B."/>
            <person name="Martin F."/>
            <person name="Cullen D."/>
            <person name="Hibbett D.S."/>
            <person name="Grigoriev I.V."/>
        </authorList>
    </citation>
    <scope>NUCLEOTIDE SEQUENCE [LARGE SCALE GENOMIC DNA]</scope>
    <source>
        <strain evidence="3">CBS 339.88</strain>
    </source>
</reference>
<dbReference type="HOGENOM" id="CLU_924512_0_0_1"/>
<evidence type="ECO:0000256" key="1">
    <source>
        <dbReference type="SAM" id="MobiDB-lite"/>
    </source>
</evidence>
<evidence type="ECO:0000313" key="2">
    <source>
        <dbReference type="EMBL" id="KDR66285.1"/>
    </source>
</evidence>
<feature type="compositionally biased region" description="Low complexity" evidence="1">
    <location>
        <begin position="31"/>
        <end position="50"/>
    </location>
</feature>